<organism evidence="13 14">
    <name type="scientific">Fodinicola feengrottensis</name>
    <dbReference type="NCBI Taxonomy" id="435914"/>
    <lineage>
        <taxon>Bacteria</taxon>
        <taxon>Bacillati</taxon>
        <taxon>Actinomycetota</taxon>
        <taxon>Actinomycetes</taxon>
        <taxon>Mycobacteriales</taxon>
        <taxon>Fodinicola</taxon>
    </lineage>
</organism>
<comment type="caution">
    <text evidence="13">The sequence shown here is derived from an EMBL/GenBank/DDBJ whole genome shotgun (WGS) entry which is preliminary data.</text>
</comment>
<gene>
    <name evidence="13" type="ORF">GCM10009765_80520</name>
</gene>
<evidence type="ECO:0000256" key="10">
    <source>
        <dbReference type="ARBA" id="ARBA00031323"/>
    </source>
</evidence>
<dbReference type="EC" id="2.1.1.77" evidence="3"/>
<dbReference type="PANTHER" id="PTHR11579">
    <property type="entry name" value="PROTEIN-L-ISOASPARTATE O-METHYLTRANSFERASE"/>
    <property type="match status" value="1"/>
</dbReference>
<dbReference type="Gene3D" id="3.40.50.150">
    <property type="entry name" value="Vaccinia Virus protein VP39"/>
    <property type="match status" value="1"/>
</dbReference>
<dbReference type="Pfam" id="PF01135">
    <property type="entry name" value="PCMT"/>
    <property type="match status" value="1"/>
</dbReference>
<keyword evidence="8" id="KW-0949">S-adenosyl-L-methionine</keyword>
<protein>
    <recommendedName>
        <fullName evidence="4">Protein-L-isoaspartate O-methyltransferase</fullName>
        <ecNumber evidence="3">2.1.1.77</ecNumber>
    </recommendedName>
    <alternativeName>
        <fullName evidence="11">L-isoaspartyl protein carboxyl methyltransferase</fullName>
    </alternativeName>
    <alternativeName>
        <fullName evidence="9">Protein L-isoaspartyl methyltransferase</fullName>
    </alternativeName>
    <alternativeName>
        <fullName evidence="10">Protein-beta-aspartate methyltransferase</fullName>
    </alternativeName>
</protein>
<dbReference type="CDD" id="cd02440">
    <property type="entry name" value="AdoMet_MTases"/>
    <property type="match status" value="1"/>
</dbReference>
<evidence type="ECO:0000256" key="3">
    <source>
        <dbReference type="ARBA" id="ARBA00011890"/>
    </source>
</evidence>
<name>A0ABN2J8T9_9ACTN</name>
<dbReference type="SUPFAM" id="SSF53335">
    <property type="entry name" value="S-adenosyl-L-methionine-dependent methyltransferases"/>
    <property type="match status" value="1"/>
</dbReference>
<dbReference type="PANTHER" id="PTHR11579:SF0">
    <property type="entry name" value="PROTEIN-L-ISOASPARTATE(D-ASPARTATE) O-METHYLTRANSFERASE"/>
    <property type="match status" value="1"/>
</dbReference>
<evidence type="ECO:0000256" key="12">
    <source>
        <dbReference type="SAM" id="MobiDB-lite"/>
    </source>
</evidence>
<keyword evidence="7" id="KW-0808">Transferase</keyword>
<comment type="subcellular location">
    <subcellularLocation>
        <location evidence="1">Cytoplasm</location>
    </subcellularLocation>
</comment>
<comment type="similarity">
    <text evidence="2">Belongs to the methyltransferase superfamily. L-isoaspartyl/D-aspartyl protein methyltransferase family.</text>
</comment>
<evidence type="ECO:0000256" key="11">
    <source>
        <dbReference type="ARBA" id="ARBA00031350"/>
    </source>
</evidence>
<dbReference type="GO" id="GO:0008168">
    <property type="term" value="F:methyltransferase activity"/>
    <property type="evidence" value="ECO:0007669"/>
    <property type="project" value="UniProtKB-KW"/>
</dbReference>
<evidence type="ECO:0000256" key="2">
    <source>
        <dbReference type="ARBA" id="ARBA00005369"/>
    </source>
</evidence>
<accession>A0ABN2J8T9</accession>
<keyword evidence="6 13" id="KW-0489">Methyltransferase</keyword>
<dbReference type="InterPro" id="IPR029063">
    <property type="entry name" value="SAM-dependent_MTases_sf"/>
</dbReference>
<evidence type="ECO:0000256" key="6">
    <source>
        <dbReference type="ARBA" id="ARBA00022603"/>
    </source>
</evidence>
<sequence>MSTSENDTTAGGDNGAWKKHAAALAAVLEAEGVVPDPSWKHAFASIPRHLFTPHVLTGDSSGFIELPTGTPSWWAEVYSDNALLTQTASTGAGTARQDLPTSSSSQPSVMAVMLDRLNISAAAPDTATGHQGCRVLEIGTGTGYNTALLAHRLGDANVVSVDIDPALVEAARARLAGLGLHPALRAGDGALGWQDHGPFDRILATCAITHIPPAWIEQLTPGGRIVAPLDADAGPLLVADKPAEHPDSDTDNDGQDGDLFGRVDEYPATFMPLRGAVDSPLGPGQSMGFAGGAPAQYGTTSLDPRTVLAGDRDYSWFCWLHAPGMRIVGSVDHGSVVVYTADAMAEAAMTHETDGTWDVVQRGTRRLWDTIEHATETYDRLGRPARTRFGLTAGTDPNTQEIWLDDPNSRHLFGLLAGRTSDGS</sequence>
<evidence type="ECO:0000313" key="14">
    <source>
        <dbReference type="Proteomes" id="UP001500618"/>
    </source>
</evidence>
<evidence type="ECO:0000256" key="4">
    <source>
        <dbReference type="ARBA" id="ARBA00013346"/>
    </source>
</evidence>
<dbReference type="PROSITE" id="PS01279">
    <property type="entry name" value="PCMT"/>
    <property type="match status" value="1"/>
</dbReference>
<evidence type="ECO:0000256" key="7">
    <source>
        <dbReference type="ARBA" id="ARBA00022679"/>
    </source>
</evidence>
<keyword evidence="5" id="KW-0963">Cytoplasm</keyword>
<evidence type="ECO:0000313" key="13">
    <source>
        <dbReference type="EMBL" id="GAA1720204.1"/>
    </source>
</evidence>
<keyword evidence="14" id="KW-1185">Reference proteome</keyword>
<evidence type="ECO:0000256" key="1">
    <source>
        <dbReference type="ARBA" id="ARBA00004496"/>
    </source>
</evidence>
<dbReference type="EMBL" id="BAAANY010000045">
    <property type="protein sequence ID" value="GAA1720204.1"/>
    <property type="molecule type" value="Genomic_DNA"/>
</dbReference>
<dbReference type="RefSeq" id="WP_344315247.1">
    <property type="nucleotide sequence ID" value="NZ_BAAANY010000045.1"/>
</dbReference>
<feature type="region of interest" description="Disordered" evidence="12">
    <location>
        <begin position="238"/>
        <end position="257"/>
    </location>
</feature>
<evidence type="ECO:0000256" key="8">
    <source>
        <dbReference type="ARBA" id="ARBA00022691"/>
    </source>
</evidence>
<evidence type="ECO:0000256" key="9">
    <source>
        <dbReference type="ARBA" id="ARBA00030757"/>
    </source>
</evidence>
<proteinExistence type="inferred from homology"/>
<dbReference type="GO" id="GO:0032259">
    <property type="term" value="P:methylation"/>
    <property type="evidence" value="ECO:0007669"/>
    <property type="project" value="UniProtKB-KW"/>
</dbReference>
<reference evidence="13 14" key="1">
    <citation type="journal article" date="2019" name="Int. J. Syst. Evol. Microbiol.">
        <title>The Global Catalogue of Microorganisms (GCM) 10K type strain sequencing project: providing services to taxonomists for standard genome sequencing and annotation.</title>
        <authorList>
            <consortium name="The Broad Institute Genomics Platform"/>
            <consortium name="The Broad Institute Genome Sequencing Center for Infectious Disease"/>
            <person name="Wu L."/>
            <person name="Ma J."/>
        </authorList>
    </citation>
    <scope>NUCLEOTIDE SEQUENCE [LARGE SCALE GENOMIC DNA]</scope>
    <source>
        <strain evidence="13 14">JCM 14718</strain>
    </source>
</reference>
<dbReference type="InterPro" id="IPR000682">
    <property type="entry name" value="PCMT"/>
</dbReference>
<evidence type="ECO:0000256" key="5">
    <source>
        <dbReference type="ARBA" id="ARBA00022490"/>
    </source>
</evidence>
<dbReference type="Proteomes" id="UP001500618">
    <property type="component" value="Unassembled WGS sequence"/>
</dbReference>